<name>A0AAE1BTC0_PETCI</name>
<feature type="compositionally biased region" description="Basic and acidic residues" evidence="1">
    <location>
        <begin position="191"/>
        <end position="205"/>
    </location>
</feature>
<accession>A0AAE1BTC0</accession>
<evidence type="ECO:0000313" key="3">
    <source>
        <dbReference type="EMBL" id="KAK3856702.1"/>
    </source>
</evidence>
<evidence type="ECO:0000313" key="4">
    <source>
        <dbReference type="Proteomes" id="UP001286313"/>
    </source>
</evidence>
<feature type="region of interest" description="Disordered" evidence="1">
    <location>
        <begin position="296"/>
        <end position="317"/>
    </location>
</feature>
<reference evidence="3" key="1">
    <citation type="submission" date="2023-10" db="EMBL/GenBank/DDBJ databases">
        <title>Genome assemblies of two species of porcelain crab, Petrolisthes cinctipes and Petrolisthes manimaculis (Anomura: Porcellanidae).</title>
        <authorList>
            <person name="Angst P."/>
        </authorList>
    </citation>
    <scope>NUCLEOTIDE SEQUENCE</scope>
    <source>
        <strain evidence="3">PB745_01</strain>
        <tissue evidence="3">Gill</tissue>
    </source>
</reference>
<sequence>MTHLLLFVLTAHLVSWSGADQKAAATFHRRTHTHLGQDHGRYLDGGHGVFLDTRSPGVEAAGGGGVGLDLGSIIVRGSPLNTNFGSGGSTLSEGRGSVRSGSPQDIYTLRGSIENHPSGTPSVVTLSPGTQTHSQGHSTSAAVGHGSKSRSNIFSLTKNDGQNKDSQGITTILVRGGNAGSSRLSQSGLKSHQERPTVLPNEHKKPIYITTLKPKKNEDSTKTKETVDSDSVDQKSESDERPTIRSSKGILVALGEGDGPLRLVVRPDGTSNIKGGAASLEKLLSKIEGRHIISDPHRNEHREESSVSLQGKRTEKSVGLDQTKVNPYTFGSGLISGNKHSLSQIGTGSPVGDAVGRQRITASDIISGQLSAEIINQRQKNSGVIVNGPSLSSQGFRQVGGLKLYRGSGGKIVTLSGERPRGTIVQTQDSVNNFNQRPSSSLYIDSQGRQVGPIGVHFSQEGLTNHELIHRGSVGDERRSEGFGGEKVIHEANGQGFRSTGGGNGFISSVNGGPGSGFVVFGGGKNAFRHSGSGEFRALAGNQGHTNTGVSSIVGHEFIGNTNNGHSVTHANNGHRVTHTNNGHSVRHTNNGHRVTHEGLRGIDNTRNAFRSPHPSVNFRSHVGTVDARNQVNIPVRGQIDIGGGKERFEGVYQGGQGVSLVSSIQGGGRNTIVTSGGKQGSESIFLDSNEQGEYRHGDLRSTITEVVQNGGKTNFEGIEDFTQQGFGQTIVPINFGQIHQGGAPSGTEDPSSIFLPGATGNGHRFGGISGDKMIVLSRPHGQLSGRLGGHSGGRRLILVSRNEGKEHRALGTQSGELNRLKNFSGQRDEGKTHGAISSGHVAINNKGHSHVTSSPSLVNGHHQVSTLGHVGTTEKEVGVKQPLQDLRRGHFSASGPGGGSPIIHHTISSSPSPVELVGNFRRGQIKNSEGFITEHAVTEGGEKVGSRGVGEGGLGVGHVVLGPGRTGGRGVGVTQSGRGVGVTQLGSGINGRGVGQVVGLPGRGVSQVVRPRGRGVEQVVGPRGRGTERVIVSGNEDTLTGSGYSSTIGFGGGAVSSVSFNIGQTQR</sequence>
<feature type="compositionally biased region" description="Basic and acidic residues" evidence="1">
    <location>
        <begin position="215"/>
        <end position="243"/>
    </location>
</feature>
<gene>
    <name evidence="3" type="ORF">Pcinc_036988</name>
</gene>
<evidence type="ECO:0000256" key="1">
    <source>
        <dbReference type="SAM" id="MobiDB-lite"/>
    </source>
</evidence>
<dbReference type="AlphaFoldDB" id="A0AAE1BTC0"/>
<protein>
    <submittedName>
        <fullName evidence="3">Uncharacterized protein</fullName>
    </submittedName>
</protein>
<organism evidence="3 4">
    <name type="scientific">Petrolisthes cinctipes</name>
    <name type="common">Flat porcelain crab</name>
    <dbReference type="NCBI Taxonomy" id="88211"/>
    <lineage>
        <taxon>Eukaryota</taxon>
        <taxon>Metazoa</taxon>
        <taxon>Ecdysozoa</taxon>
        <taxon>Arthropoda</taxon>
        <taxon>Crustacea</taxon>
        <taxon>Multicrustacea</taxon>
        <taxon>Malacostraca</taxon>
        <taxon>Eumalacostraca</taxon>
        <taxon>Eucarida</taxon>
        <taxon>Decapoda</taxon>
        <taxon>Pleocyemata</taxon>
        <taxon>Anomura</taxon>
        <taxon>Galatheoidea</taxon>
        <taxon>Porcellanidae</taxon>
        <taxon>Petrolisthes</taxon>
    </lineage>
</organism>
<feature type="compositionally biased region" description="Basic and acidic residues" evidence="1">
    <location>
        <begin position="296"/>
        <end position="305"/>
    </location>
</feature>
<feature type="compositionally biased region" description="Polar residues" evidence="1">
    <location>
        <begin position="115"/>
        <end position="141"/>
    </location>
</feature>
<feature type="compositionally biased region" description="Polar residues" evidence="1">
    <location>
        <begin position="180"/>
        <end position="190"/>
    </location>
</feature>
<feature type="chain" id="PRO_5042249261" evidence="2">
    <location>
        <begin position="20"/>
        <end position="1068"/>
    </location>
</feature>
<feature type="compositionally biased region" description="Polar residues" evidence="1">
    <location>
        <begin position="149"/>
        <end position="170"/>
    </location>
</feature>
<feature type="signal peptide" evidence="2">
    <location>
        <begin position="1"/>
        <end position="19"/>
    </location>
</feature>
<dbReference type="Proteomes" id="UP001286313">
    <property type="component" value="Unassembled WGS sequence"/>
</dbReference>
<dbReference type="EMBL" id="JAWQEG010005812">
    <property type="protein sequence ID" value="KAK3856702.1"/>
    <property type="molecule type" value="Genomic_DNA"/>
</dbReference>
<feature type="region of interest" description="Disordered" evidence="1">
    <location>
        <begin position="114"/>
        <end position="248"/>
    </location>
</feature>
<proteinExistence type="predicted"/>
<comment type="caution">
    <text evidence="3">The sequence shown here is derived from an EMBL/GenBank/DDBJ whole genome shotgun (WGS) entry which is preliminary data.</text>
</comment>
<keyword evidence="2" id="KW-0732">Signal</keyword>
<keyword evidence="4" id="KW-1185">Reference proteome</keyword>
<evidence type="ECO:0000256" key="2">
    <source>
        <dbReference type="SAM" id="SignalP"/>
    </source>
</evidence>